<organism evidence="2">
    <name type="scientific">Solanum lycopersicum</name>
    <name type="common">Tomato</name>
    <name type="synonym">Lycopersicon esculentum</name>
    <dbReference type="NCBI Taxonomy" id="4081"/>
    <lineage>
        <taxon>Eukaryota</taxon>
        <taxon>Viridiplantae</taxon>
        <taxon>Streptophyta</taxon>
        <taxon>Embryophyta</taxon>
        <taxon>Tracheophyta</taxon>
        <taxon>Spermatophyta</taxon>
        <taxon>Magnoliopsida</taxon>
        <taxon>eudicotyledons</taxon>
        <taxon>Gunneridae</taxon>
        <taxon>Pentapetalae</taxon>
        <taxon>asterids</taxon>
        <taxon>lamiids</taxon>
        <taxon>Solanales</taxon>
        <taxon>Solanaceae</taxon>
        <taxon>Solanoideae</taxon>
        <taxon>Solaneae</taxon>
        <taxon>Solanum</taxon>
        <taxon>Solanum subgen. Lycopersicon</taxon>
    </lineage>
</organism>
<dbReference type="Gramene" id="Solyc01g014561.1.1">
    <property type="protein sequence ID" value="Solyc01g014561.1.1"/>
    <property type="gene ID" value="Solyc01g014561.1"/>
</dbReference>
<sequence>MGSRNSRHKKTKLDFGLALLTLLKKLLWFMVKDGAIKPSAIDVVEKSSNQMGKNFQAFTHVVRIHVPGHDTTDSPRDEEDKDEEEKSKGHERTCVMEIFIENGRTKVN</sequence>
<name>A0A3Q7EB18_SOLLC</name>
<evidence type="ECO:0000313" key="2">
    <source>
        <dbReference type="EnsemblPlants" id="Solyc01g014561.1.1"/>
    </source>
</evidence>
<dbReference type="InParanoid" id="A0A3Q7EB18"/>
<keyword evidence="3" id="KW-1185">Reference proteome</keyword>
<protein>
    <submittedName>
        <fullName evidence="2">Uncharacterized protein</fullName>
    </submittedName>
</protein>
<dbReference type="AlphaFoldDB" id="A0A3Q7EB18"/>
<accession>A0A3Q7EB18</accession>
<reference evidence="2" key="2">
    <citation type="submission" date="2019-01" db="UniProtKB">
        <authorList>
            <consortium name="EnsemblPlants"/>
        </authorList>
    </citation>
    <scope>IDENTIFICATION</scope>
    <source>
        <strain evidence="2">cv. Heinz 1706</strain>
    </source>
</reference>
<proteinExistence type="predicted"/>
<reference evidence="2" key="1">
    <citation type="journal article" date="2012" name="Nature">
        <title>The tomato genome sequence provides insights into fleshy fruit evolution.</title>
        <authorList>
            <consortium name="Tomato Genome Consortium"/>
        </authorList>
    </citation>
    <scope>NUCLEOTIDE SEQUENCE [LARGE SCALE GENOMIC DNA]</scope>
    <source>
        <strain evidence="2">cv. Heinz 1706</strain>
    </source>
</reference>
<evidence type="ECO:0000256" key="1">
    <source>
        <dbReference type="SAM" id="MobiDB-lite"/>
    </source>
</evidence>
<evidence type="ECO:0000313" key="3">
    <source>
        <dbReference type="Proteomes" id="UP000004994"/>
    </source>
</evidence>
<dbReference type="EnsemblPlants" id="Solyc01g014561.1.1">
    <property type="protein sequence ID" value="Solyc01g014561.1.1"/>
    <property type="gene ID" value="Solyc01g014561.1"/>
</dbReference>
<feature type="region of interest" description="Disordered" evidence="1">
    <location>
        <begin position="66"/>
        <end position="92"/>
    </location>
</feature>
<dbReference type="Proteomes" id="UP000004994">
    <property type="component" value="Chromosome 1"/>
</dbReference>